<evidence type="ECO:0000313" key="3">
    <source>
        <dbReference type="Proteomes" id="UP000276133"/>
    </source>
</evidence>
<dbReference type="AlphaFoldDB" id="A0A3M7P7K3"/>
<dbReference type="InterPro" id="IPR001357">
    <property type="entry name" value="BRCT_dom"/>
</dbReference>
<reference evidence="2 3" key="1">
    <citation type="journal article" date="2018" name="Sci. Rep.">
        <title>Genomic signatures of local adaptation to the degree of environmental predictability in rotifers.</title>
        <authorList>
            <person name="Franch-Gras L."/>
            <person name="Hahn C."/>
            <person name="Garcia-Roger E.M."/>
            <person name="Carmona M.J."/>
            <person name="Serra M."/>
            <person name="Gomez A."/>
        </authorList>
    </citation>
    <scope>NUCLEOTIDE SEQUENCE [LARGE SCALE GENOMIC DNA]</scope>
    <source>
        <strain evidence="2">HYR1</strain>
    </source>
</reference>
<dbReference type="OrthoDB" id="427711at2759"/>
<dbReference type="FunFam" id="3.40.50.10190:FF:000011">
    <property type="entry name" value="DNA repair protein REV1"/>
    <property type="match status" value="1"/>
</dbReference>
<protein>
    <submittedName>
        <fullName evidence="2">DNA repair REV1</fullName>
    </submittedName>
</protein>
<dbReference type="STRING" id="10195.A0A3M7P7K3"/>
<organism evidence="2 3">
    <name type="scientific">Brachionus plicatilis</name>
    <name type="common">Marine rotifer</name>
    <name type="synonym">Brachionus muelleri</name>
    <dbReference type="NCBI Taxonomy" id="10195"/>
    <lineage>
        <taxon>Eukaryota</taxon>
        <taxon>Metazoa</taxon>
        <taxon>Spiralia</taxon>
        <taxon>Gnathifera</taxon>
        <taxon>Rotifera</taxon>
        <taxon>Eurotatoria</taxon>
        <taxon>Monogononta</taxon>
        <taxon>Pseudotrocha</taxon>
        <taxon>Ploima</taxon>
        <taxon>Brachionidae</taxon>
        <taxon>Brachionus</taxon>
    </lineage>
</organism>
<dbReference type="GO" id="GO:0070987">
    <property type="term" value="P:error-free translesion synthesis"/>
    <property type="evidence" value="ECO:0007669"/>
    <property type="project" value="TreeGrafter"/>
</dbReference>
<dbReference type="EMBL" id="REGN01012621">
    <property type="protein sequence ID" value="RMZ95065.1"/>
    <property type="molecule type" value="Genomic_DNA"/>
</dbReference>
<dbReference type="PANTHER" id="PTHR45990">
    <property type="entry name" value="DNA REPAIR PROTEIN REV1"/>
    <property type="match status" value="1"/>
</dbReference>
<accession>A0A3M7P7K3</accession>
<evidence type="ECO:0000259" key="1">
    <source>
        <dbReference type="PROSITE" id="PS50172"/>
    </source>
</evidence>
<dbReference type="CDD" id="cd17719">
    <property type="entry name" value="BRCT_Rev1"/>
    <property type="match status" value="1"/>
</dbReference>
<dbReference type="GO" id="GO:0042276">
    <property type="term" value="P:error-prone translesion synthesis"/>
    <property type="evidence" value="ECO:0007669"/>
    <property type="project" value="TreeGrafter"/>
</dbReference>
<dbReference type="GO" id="GO:0003887">
    <property type="term" value="F:DNA-directed DNA polymerase activity"/>
    <property type="evidence" value="ECO:0007669"/>
    <property type="project" value="TreeGrafter"/>
</dbReference>
<gene>
    <name evidence="2" type="ORF">BpHYR1_024955</name>
</gene>
<dbReference type="GO" id="GO:0017125">
    <property type="term" value="F:deoxycytidyl transferase activity"/>
    <property type="evidence" value="ECO:0007669"/>
    <property type="project" value="TreeGrafter"/>
</dbReference>
<dbReference type="Gene3D" id="3.40.50.10190">
    <property type="entry name" value="BRCT domain"/>
    <property type="match status" value="1"/>
</dbReference>
<dbReference type="GO" id="GO:0005634">
    <property type="term" value="C:nucleus"/>
    <property type="evidence" value="ECO:0007669"/>
    <property type="project" value="TreeGrafter"/>
</dbReference>
<dbReference type="Pfam" id="PF16589">
    <property type="entry name" value="BRCT_2"/>
    <property type="match status" value="1"/>
</dbReference>
<sequence length="273" mass="32385">MQRPDEKKTGTDWNWTSYFAAKKQKLQQQYNLEKNECEDFDETKSLFKNIGIFVNGYTNPTAIELKALMIKHGGLFFEYMNERVNYIVASNLAHSKALALKNRTVIKPEWIVESIRAKKLLNIENYLLITSANDKAQNKLTNYINNDILKKEGKFKRKSENIEFIDLSQSPLRENIENNRLQDNDGEKYLKDYLDFKEKLEKFKCITNSSVNIKNLNNYDKKIEWLKNFLNDWIIWTCCKNHLEKNLMNRQQIDQEDVSKFQNYLSYTLLNCS</sequence>
<dbReference type="SUPFAM" id="SSF52113">
    <property type="entry name" value="BRCT domain"/>
    <property type="match status" value="1"/>
</dbReference>
<proteinExistence type="predicted"/>
<keyword evidence="3" id="KW-1185">Reference proteome</keyword>
<name>A0A3M7P7K3_BRAPC</name>
<evidence type="ECO:0000313" key="2">
    <source>
        <dbReference type="EMBL" id="RMZ95065.1"/>
    </source>
</evidence>
<dbReference type="PROSITE" id="PS50172">
    <property type="entry name" value="BRCT"/>
    <property type="match status" value="1"/>
</dbReference>
<dbReference type="SMART" id="SM00292">
    <property type="entry name" value="BRCT"/>
    <property type="match status" value="1"/>
</dbReference>
<dbReference type="InterPro" id="IPR036420">
    <property type="entry name" value="BRCT_dom_sf"/>
</dbReference>
<dbReference type="PANTHER" id="PTHR45990:SF1">
    <property type="entry name" value="DNA REPAIR PROTEIN REV1"/>
    <property type="match status" value="1"/>
</dbReference>
<feature type="domain" description="BRCT" evidence="1">
    <location>
        <begin position="42"/>
        <end position="128"/>
    </location>
</feature>
<comment type="caution">
    <text evidence="2">The sequence shown here is derived from an EMBL/GenBank/DDBJ whole genome shotgun (WGS) entry which is preliminary data.</text>
</comment>
<dbReference type="Proteomes" id="UP000276133">
    <property type="component" value="Unassembled WGS sequence"/>
</dbReference>